<dbReference type="CDD" id="cd12263">
    <property type="entry name" value="RRM_ABT1_like"/>
    <property type="match status" value="1"/>
</dbReference>
<dbReference type="Proteomes" id="UP001303046">
    <property type="component" value="Unassembled WGS sequence"/>
</dbReference>
<protein>
    <recommendedName>
        <fullName evidence="3">Senescence domain-containing protein</fullName>
    </recommendedName>
</protein>
<reference evidence="4 5" key="1">
    <citation type="submission" date="2023-08" db="EMBL/GenBank/DDBJ databases">
        <title>A Necator americanus chromosomal reference genome.</title>
        <authorList>
            <person name="Ilik V."/>
            <person name="Petrzelkova K.J."/>
            <person name="Pardy F."/>
            <person name="Fuh T."/>
            <person name="Niatou-Singa F.S."/>
            <person name="Gouil Q."/>
            <person name="Baker L."/>
            <person name="Ritchie M.E."/>
            <person name="Jex A.R."/>
            <person name="Gazzola D."/>
            <person name="Li H."/>
            <person name="Toshio Fujiwara R."/>
            <person name="Zhan B."/>
            <person name="Aroian R.V."/>
            <person name="Pafco B."/>
            <person name="Schwarz E.M."/>
        </authorList>
    </citation>
    <scope>NUCLEOTIDE SEQUENCE [LARGE SCALE GENOMIC DNA]</scope>
    <source>
        <strain evidence="4 5">Aroian</strain>
        <tissue evidence="4">Whole animal</tissue>
    </source>
</reference>
<accession>A0ABR1BSN2</accession>
<feature type="compositionally biased region" description="Basic and acidic residues" evidence="2">
    <location>
        <begin position="436"/>
        <end position="447"/>
    </location>
</feature>
<dbReference type="InterPro" id="IPR009686">
    <property type="entry name" value="Senescence/spartin_C"/>
</dbReference>
<name>A0ABR1BSN2_NECAM</name>
<evidence type="ECO:0000313" key="5">
    <source>
        <dbReference type="Proteomes" id="UP001303046"/>
    </source>
</evidence>
<feature type="region of interest" description="Disordered" evidence="2">
    <location>
        <begin position="426"/>
        <end position="447"/>
    </location>
</feature>
<dbReference type="PANTHER" id="PTHR12311">
    <property type="entry name" value="ACTIVATOR OF BASAL TRANSCRIPTION 1"/>
    <property type="match status" value="1"/>
</dbReference>
<evidence type="ECO:0000259" key="3">
    <source>
        <dbReference type="Pfam" id="PF06911"/>
    </source>
</evidence>
<evidence type="ECO:0000313" key="4">
    <source>
        <dbReference type="EMBL" id="KAK6729388.1"/>
    </source>
</evidence>
<feature type="domain" description="Senescence" evidence="3">
    <location>
        <begin position="224"/>
        <end position="406"/>
    </location>
</feature>
<proteinExistence type="predicted"/>
<feature type="compositionally biased region" description="Basic residues" evidence="2">
    <location>
        <begin position="426"/>
        <end position="435"/>
    </location>
</feature>
<keyword evidence="1" id="KW-0694">RNA-binding</keyword>
<gene>
    <name evidence="4" type="primary">Necator_chrI.g2570</name>
    <name evidence="4" type="ORF">RB195_006442</name>
</gene>
<organism evidence="4 5">
    <name type="scientific">Necator americanus</name>
    <name type="common">Human hookworm</name>
    <dbReference type="NCBI Taxonomy" id="51031"/>
    <lineage>
        <taxon>Eukaryota</taxon>
        <taxon>Metazoa</taxon>
        <taxon>Ecdysozoa</taxon>
        <taxon>Nematoda</taxon>
        <taxon>Chromadorea</taxon>
        <taxon>Rhabditida</taxon>
        <taxon>Rhabditina</taxon>
        <taxon>Rhabditomorpha</taxon>
        <taxon>Strongyloidea</taxon>
        <taxon>Ancylostomatidae</taxon>
        <taxon>Bunostominae</taxon>
        <taxon>Necator</taxon>
    </lineage>
</organism>
<dbReference type="EMBL" id="JAVFWL010000001">
    <property type="protein sequence ID" value="KAK6729388.1"/>
    <property type="molecule type" value="Genomic_DNA"/>
</dbReference>
<comment type="caution">
    <text evidence="4">The sequence shown here is derived from an EMBL/GenBank/DDBJ whole genome shotgun (WGS) entry which is preliminary data.</text>
</comment>
<dbReference type="Pfam" id="PF06911">
    <property type="entry name" value="Senescence"/>
    <property type="match status" value="1"/>
</dbReference>
<evidence type="ECO:0000256" key="1">
    <source>
        <dbReference type="ARBA" id="ARBA00022884"/>
    </source>
</evidence>
<evidence type="ECO:0000256" key="2">
    <source>
        <dbReference type="SAM" id="MobiDB-lite"/>
    </source>
</evidence>
<dbReference type="PANTHER" id="PTHR12311:SF7">
    <property type="entry name" value="ACTIVATOR OF BASAL TRANSCRIPTION 1"/>
    <property type="match status" value="1"/>
</dbReference>
<sequence length="684" mass="76243">MSPFVLRLRDTAAADALFSEAYAAIDQGLCYEEYNDRENAASMYERGLNLITEAEKAKNAKRSDLYKHLMEAKPSVANRLKVLEKEIALYVLLKGENTTAPTYPTSLQVLQFSSPDSTPEKAVSDEGSKPSALIQVGPWVYPLVRGQTPVLRNDFGAYVVSNPTQENPGLAVAILLPSDIGPEVEQEFREFSVLSKFCDLRDQDVRKEFSEDENKLISRKIAQLLIAGGERIAWGVETTAVKVTSYLDDKAERYRSGIEPAEKPVSINPALKGSLLYMHKGSKLVAKCTRYLLDKVGDMGVSIGRSLASGAEKTFGKGSAAGVVSGTISVLGGGITGVSTVWMSLEDNSRSLCRSIANQTVQTVKLKYGDEASEATHHALFAAGHGSLAAAQLWDLGPRSIAGRMARRAGVQMVVNQSEKEIGKLKKKGIKRKRKTHEDPTESPLKEAHDLRCEENIGNVQVTSEIDECHSSANESDGEDQSTNFESKQRKSGVLYFSRIPPKFTPSRLQEYFEKHAPRMIGRVHCTRNKNAKTIENRFSEGWLEVKRKKVAKMLASRFDNTPVGGKKREYASSVLWNIKYLSSFKWVHLMEQLQYERAVSAHHMSAEIAQAKRVAAHFEEQVEKGRNLRKLEEKALKANGTWNKFQREIEQRKVLKSKRKRFKSSHAHSAAKDDDVLQMIFAE</sequence>
<keyword evidence="5" id="KW-1185">Reference proteome</keyword>
<dbReference type="InterPro" id="IPR039119">
    <property type="entry name" value="ABT1/Esf2"/>
</dbReference>
<dbReference type="InterPro" id="IPR034353">
    <property type="entry name" value="ABT1/ESF2_RRM"/>
</dbReference>